<evidence type="ECO:0000313" key="4">
    <source>
        <dbReference type="Proteomes" id="UP001218218"/>
    </source>
</evidence>
<feature type="compositionally biased region" description="Acidic residues" evidence="1">
    <location>
        <begin position="192"/>
        <end position="234"/>
    </location>
</feature>
<feature type="compositionally biased region" description="Basic and acidic residues" evidence="1">
    <location>
        <begin position="310"/>
        <end position="322"/>
    </location>
</feature>
<feature type="region of interest" description="Disordered" evidence="1">
    <location>
        <begin position="58"/>
        <end position="111"/>
    </location>
</feature>
<feature type="compositionally biased region" description="Low complexity" evidence="1">
    <location>
        <begin position="338"/>
        <end position="347"/>
    </location>
</feature>
<protein>
    <recommendedName>
        <fullName evidence="2">DUF6532 domain-containing protein</fullName>
    </recommendedName>
</protein>
<keyword evidence="4" id="KW-1185">Reference proteome</keyword>
<reference evidence="3" key="1">
    <citation type="submission" date="2023-03" db="EMBL/GenBank/DDBJ databases">
        <title>Massive genome expansion in bonnet fungi (Mycena s.s.) driven by repeated elements and novel gene families across ecological guilds.</title>
        <authorList>
            <consortium name="Lawrence Berkeley National Laboratory"/>
            <person name="Harder C.B."/>
            <person name="Miyauchi S."/>
            <person name="Viragh M."/>
            <person name="Kuo A."/>
            <person name="Thoen E."/>
            <person name="Andreopoulos B."/>
            <person name="Lu D."/>
            <person name="Skrede I."/>
            <person name="Drula E."/>
            <person name="Henrissat B."/>
            <person name="Morin E."/>
            <person name="Kohler A."/>
            <person name="Barry K."/>
            <person name="LaButti K."/>
            <person name="Morin E."/>
            <person name="Salamov A."/>
            <person name="Lipzen A."/>
            <person name="Mereny Z."/>
            <person name="Hegedus B."/>
            <person name="Baldrian P."/>
            <person name="Stursova M."/>
            <person name="Weitz H."/>
            <person name="Taylor A."/>
            <person name="Grigoriev I.V."/>
            <person name="Nagy L.G."/>
            <person name="Martin F."/>
            <person name="Kauserud H."/>
        </authorList>
    </citation>
    <scope>NUCLEOTIDE SEQUENCE</scope>
    <source>
        <strain evidence="3">CBHHK002</strain>
    </source>
</reference>
<dbReference type="Pfam" id="PF20149">
    <property type="entry name" value="DUF6532"/>
    <property type="match status" value="1"/>
</dbReference>
<evidence type="ECO:0000256" key="1">
    <source>
        <dbReference type="SAM" id="MobiDB-lite"/>
    </source>
</evidence>
<dbReference type="Proteomes" id="UP001218218">
    <property type="component" value="Unassembled WGS sequence"/>
</dbReference>
<dbReference type="InterPro" id="IPR045341">
    <property type="entry name" value="DUF6532"/>
</dbReference>
<feature type="compositionally biased region" description="Polar residues" evidence="1">
    <location>
        <begin position="74"/>
        <end position="83"/>
    </location>
</feature>
<gene>
    <name evidence="3" type="ORF">DFH08DRAFT_818989</name>
</gene>
<feature type="region of interest" description="Disordered" evidence="1">
    <location>
        <begin position="168"/>
        <end position="398"/>
    </location>
</feature>
<evidence type="ECO:0000313" key="3">
    <source>
        <dbReference type="EMBL" id="KAJ7320730.1"/>
    </source>
</evidence>
<proteinExistence type="predicted"/>
<feature type="compositionally biased region" description="Basic and acidic residues" evidence="1">
    <location>
        <begin position="382"/>
        <end position="391"/>
    </location>
</feature>
<comment type="caution">
    <text evidence="3">The sequence shown here is derived from an EMBL/GenBank/DDBJ whole genome shotgun (WGS) entry which is preliminary data.</text>
</comment>
<accession>A0AAD6ZF38</accession>
<feature type="compositionally biased region" description="Acidic residues" evidence="1">
    <location>
        <begin position="284"/>
        <end position="295"/>
    </location>
</feature>
<dbReference type="EMBL" id="JARIHO010000053">
    <property type="protein sequence ID" value="KAJ7320730.1"/>
    <property type="molecule type" value="Genomic_DNA"/>
</dbReference>
<dbReference type="AlphaFoldDB" id="A0AAD6ZF38"/>
<sequence>MAEFTPAQKSAITRAAKAQKQRLDDIAFVSKNCFGYRVTDLFLQYLHVRQSRRQKGMPSLVWTGDLPPSRKRASSTAQVSQVTKKVRGGETVESEEEEPEPKAKSKAKASTTRKYVPAPITIDTDESEPVAPKKAVRIDFTKLPLSVKAKSKAAAANLNTVKTKVVKAPSAAVAAKVTAPSRKPVKMVAESASEEEEESAGSGDNSDDADDADKSDDSEAENDDDDGPDPDEFIQEVPRVITGTRGRTSDDLEDIDSGSETGEIDEAPLKNSGKGAKNVPAPEELFESEEDEDDAMPAAPPRRFAKPHHMRDDSDIAMHEAIADALVSVPHRTHSRRSSTGSGWSSGNDLVIPESEPDSNAASEPEVPAPRPAKKVTAARQRKADLERPEVRPAPAPPLVASRNLAADTSEATRAESTWHVSTRLALPAPNKAIGLTAQTPEVQLVCRGTMDEIKISLFFTEFFPVLAARAGFVRPIMITVAERDAVLAHVLERLRSDPNFAAILACIPLDRINITRGDTKRCAVNVVMTMYKLTDLTPAEVKVRVEDLLKDHRYIFPVDSKTGQMQLSLPFHHSSIKFILKDQIMSSPIFKGRNYGLFPATHPDRPDAREVADPMVAISATAVYASLLELRMTGERQPMAFTEDAFEDIYRIHIKTLEDTRKNAKKALHRVLHSLFTDVTITTRAVQTASGSSATLISLVDVPDSD</sequence>
<organism evidence="3 4">
    <name type="scientific">Mycena albidolilacea</name>
    <dbReference type="NCBI Taxonomy" id="1033008"/>
    <lineage>
        <taxon>Eukaryota</taxon>
        <taxon>Fungi</taxon>
        <taxon>Dikarya</taxon>
        <taxon>Basidiomycota</taxon>
        <taxon>Agaricomycotina</taxon>
        <taxon>Agaricomycetes</taxon>
        <taxon>Agaricomycetidae</taxon>
        <taxon>Agaricales</taxon>
        <taxon>Marasmiineae</taxon>
        <taxon>Mycenaceae</taxon>
        <taxon>Mycena</taxon>
    </lineage>
</organism>
<name>A0AAD6ZF38_9AGAR</name>
<evidence type="ECO:0000259" key="2">
    <source>
        <dbReference type="Pfam" id="PF20149"/>
    </source>
</evidence>
<feature type="domain" description="DUF6532" evidence="2">
    <location>
        <begin position="455"/>
        <end position="660"/>
    </location>
</feature>
<feature type="compositionally biased region" description="Acidic residues" evidence="1">
    <location>
        <begin position="251"/>
        <end position="266"/>
    </location>
</feature>
<feature type="compositionally biased region" description="Low complexity" evidence="1">
    <location>
        <begin position="168"/>
        <end position="181"/>
    </location>
</feature>